<keyword evidence="2" id="KW-1133">Transmembrane helix</keyword>
<evidence type="ECO:0000313" key="5">
    <source>
        <dbReference type="Proteomes" id="UP000177954"/>
    </source>
</evidence>
<comment type="caution">
    <text evidence="4">The sequence shown here is derived from an EMBL/GenBank/DDBJ whole genome shotgun (WGS) entry which is preliminary data.</text>
</comment>
<dbReference type="EMBL" id="MHNZ01000014">
    <property type="protein sequence ID" value="OGZ56557.1"/>
    <property type="molecule type" value="Genomic_DNA"/>
</dbReference>
<dbReference type="STRING" id="1802129.A3J04_03985"/>
<dbReference type="PANTHER" id="PTHR33393:SF11">
    <property type="entry name" value="POLYGLUTAMINE SYNTHESIS ACCESSORY PROTEIN RV0574C-RELATED"/>
    <property type="match status" value="1"/>
</dbReference>
<organism evidence="4 5">
    <name type="scientific">Candidatus Ryanbacteria bacterium RIFCSPLOWO2_02_FULL_47_14</name>
    <dbReference type="NCBI Taxonomy" id="1802129"/>
    <lineage>
        <taxon>Bacteria</taxon>
        <taxon>Candidatus Ryaniibacteriota</taxon>
    </lineage>
</organism>
<reference evidence="4 5" key="1">
    <citation type="journal article" date="2016" name="Nat. Commun.">
        <title>Thousands of microbial genomes shed light on interconnected biogeochemical processes in an aquifer system.</title>
        <authorList>
            <person name="Anantharaman K."/>
            <person name="Brown C.T."/>
            <person name="Hug L.A."/>
            <person name="Sharon I."/>
            <person name="Castelle C.J."/>
            <person name="Probst A.J."/>
            <person name="Thomas B.C."/>
            <person name="Singh A."/>
            <person name="Wilkins M.J."/>
            <person name="Karaoz U."/>
            <person name="Brodie E.L."/>
            <person name="Williams K.H."/>
            <person name="Hubbard S.S."/>
            <person name="Banfield J.F."/>
        </authorList>
    </citation>
    <scope>NUCLEOTIDE SEQUENCE [LARGE SCALE GENOMIC DNA]</scope>
</reference>
<dbReference type="AlphaFoldDB" id="A0A1G2H262"/>
<protein>
    <recommendedName>
        <fullName evidence="3">Capsule synthesis protein CapA domain-containing protein</fullName>
    </recommendedName>
</protein>
<dbReference type="InterPro" id="IPR052169">
    <property type="entry name" value="CW_Biosynth-Accessory"/>
</dbReference>
<dbReference type="CDD" id="cd07381">
    <property type="entry name" value="MPP_CapA"/>
    <property type="match status" value="1"/>
</dbReference>
<dbReference type="InterPro" id="IPR019079">
    <property type="entry name" value="Capsule_synth_CapA"/>
</dbReference>
<feature type="domain" description="Capsule synthesis protein CapA" evidence="3">
    <location>
        <begin position="46"/>
        <end position="286"/>
    </location>
</feature>
<comment type="similarity">
    <text evidence="1">Belongs to the CapA family.</text>
</comment>
<evidence type="ECO:0000256" key="2">
    <source>
        <dbReference type="SAM" id="Phobius"/>
    </source>
</evidence>
<dbReference type="PANTHER" id="PTHR33393">
    <property type="entry name" value="POLYGLUTAMINE SYNTHESIS ACCESSORY PROTEIN RV0574C-RELATED"/>
    <property type="match status" value="1"/>
</dbReference>
<dbReference type="SUPFAM" id="SSF56300">
    <property type="entry name" value="Metallo-dependent phosphatases"/>
    <property type="match status" value="1"/>
</dbReference>
<gene>
    <name evidence="4" type="ORF">A3J04_03985</name>
</gene>
<evidence type="ECO:0000256" key="1">
    <source>
        <dbReference type="ARBA" id="ARBA00005662"/>
    </source>
</evidence>
<keyword evidence="2" id="KW-0812">Transmembrane</keyword>
<feature type="transmembrane region" description="Helical" evidence="2">
    <location>
        <begin position="7"/>
        <end position="24"/>
    </location>
</feature>
<keyword evidence="2" id="KW-0472">Membrane</keyword>
<name>A0A1G2H262_9BACT</name>
<evidence type="ECO:0000259" key="3">
    <source>
        <dbReference type="SMART" id="SM00854"/>
    </source>
</evidence>
<proteinExistence type="inferred from homology"/>
<dbReference type="SMART" id="SM00854">
    <property type="entry name" value="PGA_cap"/>
    <property type="match status" value="1"/>
</dbReference>
<dbReference type="Pfam" id="PF09587">
    <property type="entry name" value="PGA_cap"/>
    <property type="match status" value="1"/>
</dbReference>
<evidence type="ECO:0000313" key="4">
    <source>
        <dbReference type="EMBL" id="OGZ56557.1"/>
    </source>
</evidence>
<dbReference type="Gene3D" id="3.60.21.10">
    <property type="match status" value="1"/>
</dbReference>
<sequence length="330" mass="36940">MPKHKQWFVVFLAGFFIFFISWIGDFTPSLYVRSARDRETLDSTIKLVFVGDVMMDRSVRRVVETDGAGDYMFLFKYIREMLVGADILFGNLEGPISDIGKRRGSIYSFRMDPISVEALRGVGFDIVSLANNHMGDYGREAMEDTFSRLGSAGILYVGAGKSENEAIAPVILERGGTRVGFLAFSDVGPVWMRAGPALSGIALADPDIITSAIRQARMSVDILVVSYHFGEEYKTHFQKRQEDLAHRAIDEGADIVIGHHPHVPEEIEYYKNGVIAYSLGNFIFDQAFSADTKRALLLKITLAKKKIIAVEPVPIVFNEYFQPIIKTLQH</sequence>
<accession>A0A1G2H262</accession>
<dbReference type="InterPro" id="IPR029052">
    <property type="entry name" value="Metallo-depent_PP-like"/>
</dbReference>
<dbReference type="Proteomes" id="UP000177954">
    <property type="component" value="Unassembled WGS sequence"/>
</dbReference>